<sequence>MTGAFGRTSPAGTVCGTVSLQAWKKLGIGLPGSAASNLTRTQRARPKCDCELELW</sequence>
<proteinExistence type="predicted"/>
<dbReference type="KEGG" id="mind:mvi_27030"/>
<dbReference type="Proteomes" id="UP000663508">
    <property type="component" value="Chromosome"/>
</dbReference>
<evidence type="ECO:0000313" key="1">
    <source>
        <dbReference type="EMBL" id="BCM84242.1"/>
    </source>
</evidence>
<organism evidence="1 2">
    <name type="scientific">Methylobacterium indicum</name>
    <dbReference type="NCBI Taxonomy" id="1775910"/>
    <lineage>
        <taxon>Bacteria</taxon>
        <taxon>Pseudomonadati</taxon>
        <taxon>Pseudomonadota</taxon>
        <taxon>Alphaproteobacteria</taxon>
        <taxon>Hyphomicrobiales</taxon>
        <taxon>Methylobacteriaceae</taxon>
        <taxon>Methylobacterium</taxon>
    </lineage>
</organism>
<dbReference type="EMBL" id="AP024145">
    <property type="protein sequence ID" value="BCM84242.1"/>
    <property type="molecule type" value="Genomic_DNA"/>
</dbReference>
<evidence type="ECO:0000313" key="2">
    <source>
        <dbReference type="Proteomes" id="UP000663508"/>
    </source>
</evidence>
<accession>A0A8H9C5B0</accession>
<dbReference type="AlphaFoldDB" id="A0A8H9C5B0"/>
<protein>
    <submittedName>
        <fullName evidence="1">Uncharacterized protein</fullName>
    </submittedName>
</protein>
<name>A0A8H9C5B0_9HYPH</name>
<gene>
    <name evidence="1" type="ORF">mvi_27030</name>
</gene>
<reference evidence="1" key="1">
    <citation type="submission" date="2020-11" db="EMBL/GenBank/DDBJ databases">
        <title>Complete genome sequence of a novel pathogenic Methylobacterium strain isolated from rice in Vietnam.</title>
        <authorList>
            <person name="Lai K."/>
            <person name="Okazaki S."/>
            <person name="Higashi K."/>
            <person name="Mori H."/>
            <person name="Toyoda A."/>
            <person name="Kurokawa K."/>
        </authorList>
    </citation>
    <scope>NUCLEOTIDE SEQUENCE</scope>
    <source>
        <strain evidence="1">VL1</strain>
    </source>
</reference>